<comment type="catalytic activity">
    <reaction evidence="1">
        <text>ATP + H2O = ADP + phosphate + H(+)</text>
        <dbReference type="Rhea" id="RHEA:13065"/>
        <dbReference type="ChEBI" id="CHEBI:15377"/>
        <dbReference type="ChEBI" id="CHEBI:15378"/>
        <dbReference type="ChEBI" id="CHEBI:30616"/>
        <dbReference type="ChEBI" id="CHEBI:43474"/>
        <dbReference type="ChEBI" id="CHEBI:456216"/>
        <dbReference type="EC" id="5.6.2.3"/>
    </reaction>
</comment>
<evidence type="ECO:0000256" key="1">
    <source>
        <dbReference type="RuleBase" id="RU363044"/>
    </source>
</evidence>
<evidence type="ECO:0000259" key="3">
    <source>
        <dbReference type="Pfam" id="PF14214"/>
    </source>
</evidence>
<name>A0AAN7FT51_QUERU</name>
<gene>
    <name evidence="5" type="ORF">RGQ29_014475</name>
</gene>
<evidence type="ECO:0000313" key="5">
    <source>
        <dbReference type="EMBL" id="KAK4596451.1"/>
    </source>
</evidence>
<dbReference type="Pfam" id="PF05970">
    <property type="entry name" value="PIF1"/>
    <property type="match status" value="1"/>
</dbReference>
<evidence type="ECO:0000259" key="2">
    <source>
        <dbReference type="Pfam" id="PF05970"/>
    </source>
</evidence>
<dbReference type="GO" id="GO:0000723">
    <property type="term" value="P:telomere maintenance"/>
    <property type="evidence" value="ECO:0007669"/>
    <property type="project" value="InterPro"/>
</dbReference>
<dbReference type="Pfam" id="PF21530">
    <property type="entry name" value="Pif1_2B_dom"/>
    <property type="match status" value="1"/>
</dbReference>
<dbReference type="GO" id="GO:0006281">
    <property type="term" value="P:DNA repair"/>
    <property type="evidence" value="ECO:0007669"/>
    <property type="project" value="UniProtKB-KW"/>
</dbReference>
<dbReference type="GO" id="GO:0006310">
    <property type="term" value="P:DNA recombination"/>
    <property type="evidence" value="ECO:0007669"/>
    <property type="project" value="UniProtKB-KW"/>
</dbReference>
<sequence length="904" mass="102805">MKLDKKRIRPFTSPLVSFTGDKIIPRGIVTLTVVTGTYPAQVTKEIDFPIVDCPSTYNIILGRPTLNKLKAVTSTYHLKVKFPIAHGVREIRGDQVLTRDCYQVALSSRGNHIWVINELEPILEALETPQEVEIVLGDSTKEEIQNELLPAQTAQDCPEFLARVFKSKFEELKDDIVVKGVLRRVIVYVQVFEFQKRGLPHAHMLIILNEDDKLHNPEDYDQLHKAVLKHMIHGPCGIQNPRSSHMKNGQYNTWVVPYNPWLLLKYNCHINVEICCSIKSIKYLYKYVYKGPDYVSMEVRFRPLKPIANVLEQSKKTISYKKVVGRVYTVSPFDREKFNLHVLLNHVKGPIGFNNLLTVNGITYPTFKQAAEQRGLLKNDNSIRQCLLRDIRMPSALRRLFATILVFCLPTRVRELWNEFYPFMVEDYPSTSVTAEKRRTNKLLNDLEVLLLQHGKHITKYDLPISTGECDNDSVVPRLIQDELTMPNRVAYETIMTAIERKESMIFFVDGPGGTRKTFLYHTMLATLRKAGHIVIATATSGIAATLLHGGRTAHSRFKIPLTPDASSTCSISKQSDLAELIRHATIIILDEAPMGTKAEMIDACIVKSPLWKYVKVLHLKQDMRSVNDEEFAEYIQCIGDGNEPFIMDDLIKLPPSMAMQWEGQHSIYNLIDQVFPSLQEHVNDARYMVDRALLTPINDDVELLNEKIISQFLGDEFTLHSFDEVEGDTQHLYEQKFLTSISPRGLPPHILRLKKGAPIMLLRNIDPKAGLCNGTRLICRGCFNNVIDAEILTGQYVGTRVFLPRIPLKTTENVHLPFVMIKRQFPVRLSFAITINKAQGQTIPIVGIYPPDHVFSHGQLYVVLSSGVSQSTTKLLVQKGTTPKEEGVHTRNILYKDVLFFSS</sequence>
<keyword evidence="6" id="KW-1185">Reference proteome</keyword>
<evidence type="ECO:0000259" key="4">
    <source>
        <dbReference type="Pfam" id="PF21530"/>
    </source>
</evidence>
<dbReference type="PANTHER" id="PTHR10492">
    <property type="match status" value="1"/>
</dbReference>
<keyword evidence="1" id="KW-0067">ATP-binding</keyword>
<keyword evidence="1" id="KW-0547">Nucleotide-binding</keyword>
<keyword evidence="1" id="KW-0378">Hydrolase</keyword>
<dbReference type="GO" id="GO:0005524">
    <property type="term" value="F:ATP binding"/>
    <property type="evidence" value="ECO:0007669"/>
    <property type="project" value="UniProtKB-KW"/>
</dbReference>
<dbReference type="PANTHER" id="PTHR10492:SF57">
    <property type="entry name" value="ATP-DEPENDENT DNA HELICASE"/>
    <property type="match status" value="1"/>
</dbReference>
<protein>
    <recommendedName>
        <fullName evidence="1">ATP-dependent DNA helicase</fullName>
        <ecNumber evidence="1">5.6.2.3</ecNumber>
    </recommendedName>
</protein>
<evidence type="ECO:0000313" key="6">
    <source>
        <dbReference type="Proteomes" id="UP001324115"/>
    </source>
</evidence>
<comment type="cofactor">
    <cofactor evidence="1">
        <name>Mg(2+)</name>
        <dbReference type="ChEBI" id="CHEBI:18420"/>
    </cofactor>
</comment>
<dbReference type="InterPro" id="IPR025476">
    <property type="entry name" value="Helitron_helicase-like"/>
</dbReference>
<keyword evidence="1" id="KW-0227">DNA damage</keyword>
<dbReference type="Gene3D" id="3.40.50.300">
    <property type="entry name" value="P-loop containing nucleotide triphosphate hydrolases"/>
    <property type="match status" value="1"/>
</dbReference>
<dbReference type="Pfam" id="PF14214">
    <property type="entry name" value="Helitron_like_N"/>
    <property type="match status" value="1"/>
</dbReference>
<dbReference type="SUPFAM" id="SSF52540">
    <property type="entry name" value="P-loop containing nucleoside triphosphate hydrolases"/>
    <property type="match status" value="2"/>
</dbReference>
<dbReference type="InterPro" id="IPR010285">
    <property type="entry name" value="DNA_helicase_pif1-like_DEAD"/>
</dbReference>
<dbReference type="InterPro" id="IPR027417">
    <property type="entry name" value="P-loop_NTPase"/>
</dbReference>
<dbReference type="InterPro" id="IPR049163">
    <property type="entry name" value="Pif1-like_2B_dom"/>
</dbReference>
<comment type="caution">
    <text evidence="5">The sequence shown here is derived from an EMBL/GenBank/DDBJ whole genome shotgun (WGS) entry which is preliminary data.</text>
</comment>
<dbReference type="EMBL" id="JAXUIC010000003">
    <property type="protein sequence ID" value="KAK4596451.1"/>
    <property type="molecule type" value="Genomic_DNA"/>
</dbReference>
<keyword evidence="1" id="KW-0347">Helicase</keyword>
<organism evidence="5 6">
    <name type="scientific">Quercus rubra</name>
    <name type="common">Northern red oak</name>
    <name type="synonym">Quercus borealis</name>
    <dbReference type="NCBI Taxonomy" id="3512"/>
    <lineage>
        <taxon>Eukaryota</taxon>
        <taxon>Viridiplantae</taxon>
        <taxon>Streptophyta</taxon>
        <taxon>Embryophyta</taxon>
        <taxon>Tracheophyta</taxon>
        <taxon>Spermatophyta</taxon>
        <taxon>Magnoliopsida</taxon>
        <taxon>eudicotyledons</taxon>
        <taxon>Gunneridae</taxon>
        <taxon>Pentapetalae</taxon>
        <taxon>rosids</taxon>
        <taxon>fabids</taxon>
        <taxon>Fagales</taxon>
        <taxon>Fagaceae</taxon>
        <taxon>Quercus</taxon>
    </lineage>
</organism>
<feature type="domain" description="Helitron helicase-like" evidence="3">
    <location>
        <begin position="141"/>
        <end position="206"/>
    </location>
</feature>
<feature type="domain" description="DNA helicase Pif1-like 2B" evidence="4">
    <location>
        <begin position="737"/>
        <end position="779"/>
    </location>
</feature>
<dbReference type="GO" id="GO:0043139">
    <property type="term" value="F:5'-3' DNA helicase activity"/>
    <property type="evidence" value="ECO:0007669"/>
    <property type="project" value="UniProtKB-EC"/>
</dbReference>
<dbReference type="GO" id="GO:0016787">
    <property type="term" value="F:hydrolase activity"/>
    <property type="evidence" value="ECO:0007669"/>
    <property type="project" value="UniProtKB-KW"/>
</dbReference>
<comment type="similarity">
    <text evidence="1">Belongs to the helicase family.</text>
</comment>
<proteinExistence type="inferred from homology"/>
<reference evidence="5 6" key="1">
    <citation type="journal article" date="2023" name="G3 (Bethesda)">
        <title>A haplotype-resolved chromosome-scale genome for Quercus rubra L. provides insights into the genetics of adaptive traits for red oak species.</title>
        <authorList>
            <person name="Kapoor B."/>
            <person name="Jenkins J."/>
            <person name="Schmutz J."/>
            <person name="Zhebentyayeva T."/>
            <person name="Kuelheim C."/>
            <person name="Coggeshall M."/>
            <person name="Heim C."/>
            <person name="Lasky J.R."/>
            <person name="Leites L."/>
            <person name="Islam-Faridi N."/>
            <person name="Romero-Severson J."/>
            <person name="DeLeo V.L."/>
            <person name="Lucas S.M."/>
            <person name="Lazic D."/>
            <person name="Gailing O."/>
            <person name="Carlson J."/>
            <person name="Staton M."/>
        </authorList>
    </citation>
    <scope>NUCLEOTIDE SEQUENCE [LARGE SCALE GENOMIC DNA]</scope>
    <source>
        <strain evidence="5">Pseudo-F2</strain>
    </source>
</reference>
<dbReference type="AlphaFoldDB" id="A0AAN7FT51"/>
<keyword evidence="1" id="KW-0234">DNA repair</keyword>
<feature type="domain" description="DNA helicase Pif1-like DEAD-box helicase" evidence="2">
    <location>
        <begin position="484"/>
        <end position="597"/>
    </location>
</feature>
<accession>A0AAN7FT51</accession>
<keyword evidence="1" id="KW-0233">DNA recombination</keyword>
<dbReference type="Proteomes" id="UP001324115">
    <property type="component" value="Unassembled WGS sequence"/>
</dbReference>
<dbReference type="EC" id="5.6.2.3" evidence="1"/>